<reference evidence="2 3" key="1">
    <citation type="submission" date="2019-06" db="EMBL/GenBank/DDBJ databases">
        <title>Genome Sequence of the Brown Rot Fungal Pathogen Monilinia laxa.</title>
        <authorList>
            <person name="De Miccolis Angelini R.M."/>
            <person name="Landi L."/>
            <person name="Abate D."/>
            <person name="Pollastro S."/>
            <person name="Romanazzi G."/>
            <person name="Faretra F."/>
        </authorList>
    </citation>
    <scope>NUCLEOTIDE SEQUENCE [LARGE SCALE GENOMIC DNA]</scope>
    <source>
        <strain evidence="2 3">Mlax316</strain>
    </source>
</reference>
<name>A0A5N6JTN3_MONLA</name>
<feature type="signal peptide" evidence="1">
    <location>
        <begin position="1"/>
        <end position="18"/>
    </location>
</feature>
<protein>
    <submittedName>
        <fullName evidence="2">Uncharacterized protein</fullName>
    </submittedName>
</protein>
<keyword evidence="3" id="KW-1185">Reference proteome</keyword>
<dbReference type="EMBL" id="VIGI01000014">
    <property type="protein sequence ID" value="KAB8291586.1"/>
    <property type="molecule type" value="Genomic_DNA"/>
</dbReference>
<dbReference type="AlphaFoldDB" id="A0A5N6JTN3"/>
<evidence type="ECO:0000313" key="2">
    <source>
        <dbReference type="EMBL" id="KAB8291586.1"/>
    </source>
</evidence>
<gene>
    <name evidence="2" type="ORF">EYC80_006386</name>
</gene>
<sequence>MHPINFLTFLGIASTALALPAVQSDNPQLTRREDVATHDGLVVSITEDTGNDQKRDNYQTRDGLTITIEDGSINDQKRDALPNIQTLTTRDNLTITISDIDSDDSETLRRDFGSSILGKRNSDYVSSCGSQWTPIADHYDSNYVNYWGYTSAVNAFCFSISADQDGNPFTIGPGKKLSLTRTYQFEAGPDHGARIGLKNEAPGHIEFEIHNKYSDANHTPDITTCEAYLMKMTDPKANGKNCYGSKNKDTKGGTWQIGSSKISYHALPAKN</sequence>
<dbReference type="OrthoDB" id="4153866at2759"/>
<keyword evidence="1" id="KW-0732">Signal</keyword>
<comment type="caution">
    <text evidence="2">The sequence shown here is derived from an EMBL/GenBank/DDBJ whole genome shotgun (WGS) entry which is preliminary data.</text>
</comment>
<evidence type="ECO:0000313" key="3">
    <source>
        <dbReference type="Proteomes" id="UP000326757"/>
    </source>
</evidence>
<dbReference type="Proteomes" id="UP000326757">
    <property type="component" value="Unassembled WGS sequence"/>
</dbReference>
<proteinExistence type="predicted"/>
<accession>A0A5N6JTN3</accession>
<evidence type="ECO:0000256" key="1">
    <source>
        <dbReference type="SAM" id="SignalP"/>
    </source>
</evidence>
<feature type="chain" id="PRO_5024930559" evidence="1">
    <location>
        <begin position="19"/>
        <end position="271"/>
    </location>
</feature>
<organism evidence="2 3">
    <name type="scientific">Monilinia laxa</name>
    <name type="common">Brown rot fungus</name>
    <name type="synonym">Sclerotinia laxa</name>
    <dbReference type="NCBI Taxonomy" id="61186"/>
    <lineage>
        <taxon>Eukaryota</taxon>
        <taxon>Fungi</taxon>
        <taxon>Dikarya</taxon>
        <taxon>Ascomycota</taxon>
        <taxon>Pezizomycotina</taxon>
        <taxon>Leotiomycetes</taxon>
        <taxon>Helotiales</taxon>
        <taxon>Sclerotiniaceae</taxon>
        <taxon>Monilinia</taxon>
    </lineage>
</organism>